<dbReference type="PANTHER" id="PTHR48098">
    <property type="entry name" value="ENTEROCHELIN ESTERASE-RELATED"/>
    <property type="match status" value="1"/>
</dbReference>
<dbReference type="PANTHER" id="PTHR48098:SF3">
    <property type="entry name" value="IRON(III) ENTEROBACTIN ESTERASE"/>
    <property type="match status" value="1"/>
</dbReference>
<comment type="caution">
    <text evidence="1">The sequence shown here is derived from an EMBL/GenBank/DDBJ whole genome shotgun (WGS) entry which is preliminary data.</text>
</comment>
<dbReference type="OrthoDB" id="9775130at2"/>
<dbReference type="STRING" id="1121927.GOHSU_12_00070"/>
<dbReference type="eggNOG" id="COG2382">
    <property type="taxonomic scope" value="Bacteria"/>
</dbReference>
<evidence type="ECO:0000313" key="1">
    <source>
        <dbReference type="EMBL" id="GAC56617.1"/>
    </source>
</evidence>
<dbReference type="InterPro" id="IPR000801">
    <property type="entry name" value="Esterase-like"/>
</dbReference>
<dbReference type="GO" id="GO:0005506">
    <property type="term" value="F:iron ion binding"/>
    <property type="evidence" value="ECO:0007669"/>
    <property type="project" value="InterPro"/>
</dbReference>
<proteinExistence type="predicted"/>
<dbReference type="InterPro" id="IPR050583">
    <property type="entry name" value="Mycobacterial_A85_antigen"/>
</dbReference>
<dbReference type="Gene3D" id="2.60.40.10">
    <property type="entry name" value="Immunoglobulins"/>
    <property type="match status" value="1"/>
</dbReference>
<dbReference type="EMBL" id="BANT01000012">
    <property type="protein sequence ID" value="GAC56617.1"/>
    <property type="molecule type" value="Genomic_DNA"/>
</dbReference>
<dbReference type="RefSeq" id="WP_005937168.1">
    <property type="nucleotide sequence ID" value="NZ_ATVK01000045.1"/>
</dbReference>
<dbReference type="GO" id="GO:0008849">
    <property type="term" value="F:enterochelin esterase activity"/>
    <property type="evidence" value="ECO:0007669"/>
    <property type="project" value="InterPro"/>
</dbReference>
<gene>
    <name evidence="1" type="ORF">GOHSU_12_00070</name>
</gene>
<dbReference type="Pfam" id="PF00756">
    <property type="entry name" value="Esterase"/>
    <property type="match status" value="1"/>
</dbReference>
<dbReference type="AlphaFoldDB" id="L7L991"/>
<dbReference type="GO" id="GO:0005975">
    <property type="term" value="P:carbohydrate metabolic process"/>
    <property type="evidence" value="ECO:0007669"/>
    <property type="project" value="UniProtKB-ARBA"/>
</dbReference>
<evidence type="ECO:0000313" key="2">
    <source>
        <dbReference type="Proteomes" id="UP000053405"/>
    </source>
</evidence>
<dbReference type="GO" id="GO:0005737">
    <property type="term" value="C:cytoplasm"/>
    <property type="evidence" value="ECO:0007669"/>
    <property type="project" value="UniProtKB-SubCell"/>
</dbReference>
<dbReference type="Gene3D" id="3.40.50.1820">
    <property type="entry name" value="alpha/beta hydrolase"/>
    <property type="match status" value="1"/>
</dbReference>
<dbReference type="SUPFAM" id="SSF53474">
    <property type="entry name" value="alpha/beta-Hydrolases"/>
    <property type="match status" value="1"/>
</dbReference>
<reference evidence="1 2" key="1">
    <citation type="submission" date="2012-12" db="EMBL/GenBank/DDBJ databases">
        <title>Whole genome shotgun sequence of Gordonia hirsuta NBRC 16056.</title>
        <authorList>
            <person name="Isaki-Nakamura S."/>
            <person name="Hosoyama A."/>
            <person name="Tsuchikane K."/>
            <person name="Katsumata H."/>
            <person name="Baba S."/>
            <person name="Yamazaki S."/>
            <person name="Fujita N."/>
        </authorList>
    </citation>
    <scope>NUCLEOTIDE SEQUENCE [LARGE SCALE GENOMIC DNA]</scope>
    <source>
        <strain evidence="1 2">NBRC 16056</strain>
    </source>
</reference>
<organism evidence="1 2">
    <name type="scientific">Gordonia hirsuta DSM 44140 = NBRC 16056</name>
    <dbReference type="NCBI Taxonomy" id="1121927"/>
    <lineage>
        <taxon>Bacteria</taxon>
        <taxon>Bacillati</taxon>
        <taxon>Actinomycetota</taxon>
        <taxon>Actinomycetes</taxon>
        <taxon>Mycobacteriales</taxon>
        <taxon>Gordoniaceae</taxon>
        <taxon>Gordonia</taxon>
    </lineage>
</organism>
<keyword evidence="2" id="KW-1185">Reference proteome</keyword>
<sequence length="396" mass="42589">MPADTTELRRWVLARPRSGEDTALAAALAAHGTPLLTDDPDDADRQRVLLTFLAPPETAGVYAWINRITDGRNDELGHLRRRGTGRLWFTELSLPRTTLAGYRFYPFTADDPAARDGFVRYDRTLAGKAVDDPSFGVPDSPFGSVIAGSRAPDLGRWRPAARRAHRIAATGTLGAPAAVRWRLTEPIGTSPHPLRLVVLFDAQTWFDRCDLPGVLAADPPSAPVALLGIDSPLRPAERIRLLGADRDFLSAVAALTAAARARLGAAHAPVTWAGQSLGGLSALAAACWFPEAVDEVLVYSPSLWWRPGCTTRPTDPGPGPGWIAGSLSAATARPVTLAVGANERLLTGPVAALAQQLQARDWPVRMHRYPGGHDLPWWAHLLRQDLRAAPAPFTAC</sequence>
<dbReference type="InterPro" id="IPR014756">
    <property type="entry name" value="Ig_E-set"/>
</dbReference>
<dbReference type="InterPro" id="IPR013783">
    <property type="entry name" value="Ig-like_fold"/>
</dbReference>
<dbReference type="Proteomes" id="UP000053405">
    <property type="component" value="Unassembled WGS sequence"/>
</dbReference>
<name>L7L991_9ACTN</name>
<dbReference type="InterPro" id="IPR029058">
    <property type="entry name" value="AB_hydrolase_fold"/>
</dbReference>
<accession>L7L991</accession>
<dbReference type="SUPFAM" id="SSF81296">
    <property type="entry name" value="E set domains"/>
    <property type="match status" value="1"/>
</dbReference>
<dbReference type="GO" id="GO:0006826">
    <property type="term" value="P:iron ion transport"/>
    <property type="evidence" value="ECO:0007669"/>
    <property type="project" value="InterPro"/>
</dbReference>
<protein>
    <submittedName>
        <fullName evidence="1">Putative siderophore esterase</fullName>
    </submittedName>
</protein>